<sequence length="114" mass="12105">MPSWPDVALDPPLPGSPFPEFSFPDSPFFASDFEPVSEPVSESDFGPDFGSDFESVVRSRSDGLWDGSAECEGVGDWEEDPEGGACVLPGSTPGAALPRVRPELTAHPDQVLVP</sequence>
<proteinExistence type="predicted"/>
<protein>
    <submittedName>
        <fullName evidence="2">Uncharacterized protein</fullName>
    </submittedName>
</protein>
<keyword evidence="3" id="KW-1185">Reference proteome</keyword>
<evidence type="ECO:0000313" key="2">
    <source>
        <dbReference type="EMBL" id="KOG91028.1"/>
    </source>
</evidence>
<accession>A0ABR5JC47</accession>
<feature type="region of interest" description="Disordered" evidence="1">
    <location>
        <begin position="88"/>
        <end position="114"/>
    </location>
</feature>
<evidence type="ECO:0000313" key="3">
    <source>
        <dbReference type="Proteomes" id="UP000037020"/>
    </source>
</evidence>
<dbReference type="EMBL" id="LGUT01000444">
    <property type="protein sequence ID" value="KOG91028.1"/>
    <property type="molecule type" value="Genomic_DNA"/>
</dbReference>
<organism evidence="2 3">
    <name type="scientific">Streptomyces varsoviensis</name>
    <dbReference type="NCBI Taxonomy" id="67373"/>
    <lineage>
        <taxon>Bacteria</taxon>
        <taxon>Bacillati</taxon>
        <taxon>Actinomycetota</taxon>
        <taxon>Actinomycetes</taxon>
        <taxon>Kitasatosporales</taxon>
        <taxon>Streptomycetaceae</taxon>
        <taxon>Streptomyces</taxon>
    </lineage>
</organism>
<dbReference type="Proteomes" id="UP000037020">
    <property type="component" value="Unassembled WGS sequence"/>
</dbReference>
<name>A0ABR5JC47_9ACTN</name>
<reference evidence="2 3" key="1">
    <citation type="submission" date="2015-07" db="EMBL/GenBank/DDBJ databases">
        <authorList>
            <person name="Ju K.-S."/>
            <person name="Doroghazi J.R."/>
            <person name="Metcalf W.W."/>
        </authorList>
    </citation>
    <scope>NUCLEOTIDE SEQUENCE [LARGE SCALE GENOMIC DNA]</scope>
    <source>
        <strain evidence="2 3">NRRL B-3589</strain>
    </source>
</reference>
<evidence type="ECO:0000256" key="1">
    <source>
        <dbReference type="SAM" id="MobiDB-lite"/>
    </source>
</evidence>
<gene>
    <name evidence="2" type="ORF">ADK38_05450</name>
</gene>
<feature type="region of interest" description="Disordered" evidence="1">
    <location>
        <begin position="1"/>
        <end position="20"/>
    </location>
</feature>
<comment type="caution">
    <text evidence="2">The sequence shown here is derived from an EMBL/GenBank/DDBJ whole genome shotgun (WGS) entry which is preliminary data.</text>
</comment>